<keyword evidence="3 8" id="KW-0699">rRNA-binding</keyword>
<proteinExistence type="inferred from homology"/>
<dbReference type="HAMAP" id="MF_00500">
    <property type="entry name" value="Ribosomal_bS20"/>
    <property type="match status" value="1"/>
</dbReference>
<dbReference type="SUPFAM" id="SSF46992">
    <property type="entry name" value="Ribosomal protein S20"/>
    <property type="match status" value="1"/>
</dbReference>
<dbReference type="AlphaFoldDB" id="A0A0E2E6Q5"/>
<comment type="function">
    <text evidence="1 8">Binds directly to 16S ribosomal RNA.</text>
</comment>
<comment type="caution">
    <text evidence="10">The sequence shown here is derived from an EMBL/GenBank/DDBJ whole genome shotgun (WGS) entry which is preliminary data.</text>
</comment>
<dbReference type="PATRIC" id="fig|999432.5.peg.503"/>
<keyword evidence="6 8" id="KW-0687">Ribonucleoprotein</keyword>
<comment type="similarity">
    <text evidence="2 8">Belongs to the bacterial ribosomal protein bS20 family.</text>
</comment>
<evidence type="ECO:0000256" key="6">
    <source>
        <dbReference type="ARBA" id="ARBA00023274"/>
    </source>
</evidence>
<accession>A0A0E2E6Q5</accession>
<sequence>MKNRSAIKRHNQSEVRRMRNRSAKSEVRTTARKYTEAVHAANAENAAALLRELSSQLDSAARKGILTKNSAARKKSRMQLLYNASFAAK</sequence>
<gene>
    <name evidence="8" type="primary">rpsT</name>
    <name evidence="10" type="ORF">HMPREF9726_00487</name>
</gene>
<evidence type="ECO:0000256" key="5">
    <source>
        <dbReference type="ARBA" id="ARBA00022980"/>
    </source>
</evidence>
<dbReference type="GO" id="GO:0070181">
    <property type="term" value="F:small ribosomal subunit rRNA binding"/>
    <property type="evidence" value="ECO:0007669"/>
    <property type="project" value="TreeGrafter"/>
</dbReference>
<protein>
    <recommendedName>
        <fullName evidence="7 8">Small ribosomal subunit protein bS20</fullName>
    </recommendedName>
</protein>
<dbReference type="Gene3D" id="1.20.58.110">
    <property type="entry name" value="Ribosomal protein S20"/>
    <property type="match status" value="1"/>
</dbReference>
<dbReference type="Proteomes" id="UP000011705">
    <property type="component" value="Chromosome"/>
</dbReference>
<dbReference type="PANTHER" id="PTHR33398:SF1">
    <property type="entry name" value="SMALL RIBOSOMAL SUBUNIT PROTEIN BS20C"/>
    <property type="match status" value="1"/>
</dbReference>
<organism evidence="10">
    <name type="scientific">Treponema denticola H-22</name>
    <dbReference type="NCBI Taxonomy" id="999432"/>
    <lineage>
        <taxon>Bacteria</taxon>
        <taxon>Pseudomonadati</taxon>
        <taxon>Spirochaetota</taxon>
        <taxon>Spirochaetia</taxon>
        <taxon>Spirochaetales</taxon>
        <taxon>Treponemataceae</taxon>
        <taxon>Treponema</taxon>
    </lineage>
</organism>
<dbReference type="HOGENOM" id="CLU_160655_3_1_12"/>
<name>A0A0E2E6Q5_TREDN</name>
<evidence type="ECO:0000256" key="2">
    <source>
        <dbReference type="ARBA" id="ARBA00007634"/>
    </source>
</evidence>
<evidence type="ECO:0000256" key="7">
    <source>
        <dbReference type="ARBA" id="ARBA00035136"/>
    </source>
</evidence>
<reference evidence="10" key="1">
    <citation type="submission" date="2012-01" db="EMBL/GenBank/DDBJ databases">
        <title>The Genome Sequence of Treponema denticola H-22.</title>
        <authorList>
            <consortium name="The Broad Institute Genome Sequencing Platform"/>
            <person name="Earl A."/>
            <person name="Ward D."/>
            <person name="Feldgarden M."/>
            <person name="Gevers D."/>
            <person name="Blanton J.M."/>
            <person name="Fenno C.J."/>
            <person name="Baranova O.V."/>
            <person name="Mathney J."/>
            <person name="Dewhirst F.E."/>
            <person name="Izard J."/>
            <person name="Young S.K."/>
            <person name="Zeng Q."/>
            <person name="Gargeya S."/>
            <person name="Fitzgerald M."/>
            <person name="Haas B."/>
            <person name="Abouelleil A."/>
            <person name="Alvarado L."/>
            <person name="Arachchi H.M."/>
            <person name="Berlin A."/>
            <person name="Chapman S.B."/>
            <person name="Gearin G."/>
            <person name="Goldberg J."/>
            <person name="Griggs A."/>
            <person name="Gujja S."/>
            <person name="Hansen M."/>
            <person name="Heiman D."/>
            <person name="Howarth C."/>
            <person name="Larimer J."/>
            <person name="Lui A."/>
            <person name="MacDonald P.J.P."/>
            <person name="McCowen C."/>
            <person name="Montmayeur A."/>
            <person name="Murphy C."/>
            <person name="Neiman D."/>
            <person name="Pearson M."/>
            <person name="Priest M."/>
            <person name="Roberts A."/>
            <person name="Saif S."/>
            <person name="Shea T."/>
            <person name="Sisk P."/>
            <person name="Stolte C."/>
            <person name="Sykes S."/>
            <person name="Wortman J."/>
            <person name="Nusbaum C."/>
            <person name="Birren B."/>
        </authorList>
    </citation>
    <scope>NUCLEOTIDE SEQUENCE [LARGE SCALE GENOMIC DNA]</scope>
    <source>
        <strain evidence="10">H-22</strain>
    </source>
</reference>
<dbReference type="GO" id="GO:0003735">
    <property type="term" value="F:structural constituent of ribosome"/>
    <property type="evidence" value="ECO:0007669"/>
    <property type="project" value="InterPro"/>
</dbReference>
<dbReference type="PANTHER" id="PTHR33398">
    <property type="entry name" value="30S RIBOSOMAL PROTEIN S20"/>
    <property type="match status" value="1"/>
</dbReference>
<feature type="compositionally biased region" description="Basic residues" evidence="9">
    <location>
        <begin position="1"/>
        <end position="10"/>
    </location>
</feature>
<dbReference type="RefSeq" id="WP_002669392.1">
    <property type="nucleotide sequence ID" value="NZ_CM001795.1"/>
</dbReference>
<dbReference type="Pfam" id="PF01649">
    <property type="entry name" value="Ribosomal_S20p"/>
    <property type="match status" value="1"/>
</dbReference>
<evidence type="ECO:0000256" key="4">
    <source>
        <dbReference type="ARBA" id="ARBA00022884"/>
    </source>
</evidence>
<evidence type="ECO:0000256" key="3">
    <source>
        <dbReference type="ARBA" id="ARBA00022730"/>
    </source>
</evidence>
<dbReference type="InterPro" id="IPR002583">
    <property type="entry name" value="Ribosomal_bS20"/>
</dbReference>
<evidence type="ECO:0000256" key="8">
    <source>
        <dbReference type="HAMAP-Rule" id="MF_00500"/>
    </source>
</evidence>
<evidence type="ECO:0000256" key="9">
    <source>
        <dbReference type="SAM" id="MobiDB-lite"/>
    </source>
</evidence>
<evidence type="ECO:0000256" key="1">
    <source>
        <dbReference type="ARBA" id="ARBA00003134"/>
    </source>
</evidence>
<dbReference type="EMBL" id="AGDV01000004">
    <property type="protein sequence ID" value="EMB35346.1"/>
    <property type="molecule type" value="Genomic_DNA"/>
</dbReference>
<dbReference type="NCBIfam" id="TIGR00029">
    <property type="entry name" value="S20"/>
    <property type="match status" value="1"/>
</dbReference>
<dbReference type="SMR" id="A0A0E2E6Q5"/>
<evidence type="ECO:0000313" key="10">
    <source>
        <dbReference type="EMBL" id="EMB35346.1"/>
    </source>
</evidence>
<dbReference type="GeneID" id="2740882"/>
<feature type="region of interest" description="Disordered" evidence="9">
    <location>
        <begin position="1"/>
        <end position="30"/>
    </location>
</feature>
<feature type="compositionally biased region" description="Basic and acidic residues" evidence="9">
    <location>
        <begin position="11"/>
        <end position="30"/>
    </location>
</feature>
<dbReference type="InterPro" id="IPR036510">
    <property type="entry name" value="Ribosomal_bS20_sf"/>
</dbReference>
<keyword evidence="4 8" id="KW-0694">RNA-binding</keyword>
<dbReference type="GO" id="GO:0015935">
    <property type="term" value="C:small ribosomal subunit"/>
    <property type="evidence" value="ECO:0007669"/>
    <property type="project" value="TreeGrafter"/>
</dbReference>
<keyword evidence="5 8" id="KW-0689">Ribosomal protein</keyword>
<dbReference type="GO" id="GO:0006412">
    <property type="term" value="P:translation"/>
    <property type="evidence" value="ECO:0007669"/>
    <property type="project" value="UniProtKB-UniRule"/>
</dbReference>